<dbReference type="OrthoDB" id="3649494at2759"/>
<reference evidence="2 3" key="1">
    <citation type="journal article" date="2012" name="PLoS Pathog.">
        <title>Diverse lifestyles and strategies of plant pathogenesis encoded in the genomes of eighteen Dothideomycetes fungi.</title>
        <authorList>
            <person name="Ohm R.A."/>
            <person name="Feau N."/>
            <person name="Henrissat B."/>
            <person name="Schoch C.L."/>
            <person name="Horwitz B.A."/>
            <person name="Barry K.W."/>
            <person name="Condon B.J."/>
            <person name="Copeland A.C."/>
            <person name="Dhillon B."/>
            <person name="Glaser F."/>
            <person name="Hesse C.N."/>
            <person name="Kosti I."/>
            <person name="LaButti K."/>
            <person name="Lindquist E.A."/>
            <person name="Lucas S."/>
            <person name="Salamov A.A."/>
            <person name="Bradshaw R.E."/>
            <person name="Ciuffetti L."/>
            <person name="Hamelin R.C."/>
            <person name="Kema G.H.J."/>
            <person name="Lawrence C."/>
            <person name="Scott J.A."/>
            <person name="Spatafora J.W."/>
            <person name="Turgeon B.G."/>
            <person name="de Wit P.J.G.M."/>
            <person name="Zhong S."/>
            <person name="Goodwin S.B."/>
            <person name="Grigoriev I.V."/>
        </authorList>
    </citation>
    <scope>NUCLEOTIDE SEQUENCE [LARGE SCALE GENOMIC DNA]</scope>
    <source>
        <strain evidence="2 3">SO2202</strain>
    </source>
</reference>
<feature type="compositionally biased region" description="Pro residues" evidence="1">
    <location>
        <begin position="19"/>
        <end position="36"/>
    </location>
</feature>
<keyword evidence="3" id="KW-1185">Reference proteome</keyword>
<feature type="region of interest" description="Disordered" evidence="1">
    <location>
        <begin position="1"/>
        <end position="96"/>
    </location>
</feature>
<dbReference type="GeneID" id="27899816"/>
<dbReference type="RefSeq" id="XP_016758919.1">
    <property type="nucleotide sequence ID" value="XM_016902679.1"/>
</dbReference>
<dbReference type="EMBL" id="KB456267">
    <property type="protein sequence ID" value="EMF10798.1"/>
    <property type="molecule type" value="Genomic_DNA"/>
</dbReference>
<dbReference type="HOGENOM" id="CLU_1571622_0_0_1"/>
<protein>
    <submittedName>
        <fullName evidence="2">Uncharacterized protein</fullName>
    </submittedName>
</protein>
<organism evidence="2 3">
    <name type="scientific">Sphaerulina musiva (strain SO2202)</name>
    <name type="common">Poplar stem canker fungus</name>
    <name type="synonym">Septoria musiva</name>
    <dbReference type="NCBI Taxonomy" id="692275"/>
    <lineage>
        <taxon>Eukaryota</taxon>
        <taxon>Fungi</taxon>
        <taxon>Dikarya</taxon>
        <taxon>Ascomycota</taxon>
        <taxon>Pezizomycotina</taxon>
        <taxon>Dothideomycetes</taxon>
        <taxon>Dothideomycetidae</taxon>
        <taxon>Mycosphaerellales</taxon>
        <taxon>Mycosphaerellaceae</taxon>
        <taxon>Sphaerulina</taxon>
    </lineage>
</organism>
<evidence type="ECO:0000256" key="1">
    <source>
        <dbReference type="SAM" id="MobiDB-lite"/>
    </source>
</evidence>
<proteinExistence type="predicted"/>
<evidence type="ECO:0000313" key="2">
    <source>
        <dbReference type="EMBL" id="EMF10798.1"/>
    </source>
</evidence>
<name>N1QI12_SPHMS</name>
<dbReference type="Proteomes" id="UP000016931">
    <property type="component" value="Unassembled WGS sequence"/>
</dbReference>
<accession>N1QI12</accession>
<evidence type="ECO:0000313" key="3">
    <source>
        <dbReference type="Proteomes" id="UP000016931"/>
    </source>
</evidence>
<sequence>MHRISAASAAEDDDYAVKAPPPPPSSSSPPPPPAPPASLMHPSPPSSRSLAARAASPKRRFSSISASAAPSEEHPDQAAAAAPPRRERKGKGRIGTVRASELVNLAVNAEGLDPSRQEPRVRMEYLSKGKWYEVTGGRPLWAEDERERVVSAGLPSLGRRTRASPGKYAQ</sequence>
<feature type="compositionally biased region" description="Low complexity" evidence="1">
    <location>
        <begin position="37"/>
        <end position="55"/>
    </location>
</feature>
<dbReference type="AlphaFoldDB" id="N1QI12"/>
<gene>
    <name evidence="2" type="ORF">SEPMUDRAFT_135071</name>
</gene>